<evidence type="ECO:0000313" key="3">
    <source>
        <dbReference type="Proteomes" id="UP000176527"/>
    </source>
</evidence>
<name>A0A1F5KBR3_9BACT</name>
<feature type="transmembrane region" description="Helical" evidence="1">
    <location>
        <begin position="12"/>
        <end position="31"/>
    </location>
</feature>
<keyword evidence="1" id="KW-0472">Membrane</keyword>
<keyword evidence="1" id="KW-1133">Transmembrane helix</keyword>
<comment type="caution">
    <text evidence="2">The sequence shown here is derived from an EMBL/GenBank/DDBJ whole genome shotgun (WGS) entry which is preliminary data.</text>
</comment>
<sequence>MKNLSNQKGITQILTILIIVAGLVVGVYLVGQATNLFPKAAGPKPQYIPVNKAIEQITGLVPPISTKEDLLNRLQDLENTNLDELNRGINENNSDAAAF</sequence>
<gene>
    <name evidence="2" type="ORF">A3F00_00015</name>
</gene>
<proteinExistence type="predicted"/>
<evidence type="ECO:0000313" key="2">
    <source>
        <dbReference type="EMBL" id="OGE38387.1"/>
    </source>
</evidence>
<accession>A0A1F5KBR3</accession>
<dbReference type="Proteomes" id="UP000176527">
    <property type="component" value="Unassembled WGS sequence"/>
</dbReference>
<protein>
    <submittedName>
        <fullName evidence="2">Uncharacterized protein</fullName>
    </submittedName>
</protein>
<keyword evidence="1" id="KW-0812">Transmembrane</keyword>
<dbReference type="EMBL" id="MFDE01000022">
    <property type="protein sequence ID" value="OGE38387.1"/>
    <property type="molecule type" value="Genomic_DNA"/>
</dbReference>
<evidence type="ECO:0000256" key="1">
    <source>
        <dbReference type="SAM" id="Phobius"/>
    </source>
</evidence>
<dbReference type="AlphaFoldDB" id="A0A1F5KBR3"/>
<organism evidence="2 3">
    <name type="scientific">Candidatus Daviesbacteria bacterium RIFCSPHIGHO2_12_FULL_37_11</name>
    <dbReference type="NCBI Taxonomy" id="1797777"/>
    <lineage>
        <taxon>Bacteria</taxon>
        <taxon>Candidatus Daviesiibacteriota</taxon>
    </lineage>
</organism>
<reference evidence="2 3" key="1">
    <citation type="journal article" date="2016" name="Nat. Commun.">
        <title>Thousands of microbial genomes shed light on interconnected biogeochemical processes in an aquifer system.</title>
        <authorList>
            <person name="Anantharaman K."/>
            <person name="Brown C.T."/>
            <person name="Hug L.A."/>
            <person name="Sharon I."/>
            <person name="Castelle C.J."/>
            <person name="Probst A.J."/>
            <person name="Thomas B.C."/>
            <person name="Singh A."/>
            <person name="Wilkins M.J."/>
            <person name="Karaoz U."/>
            <person name="Brodie E.L."/>
            <person name="Williams K.H."/>
            <person name="Hubbard S.S."/>
            <person name="Banfield J.F."/>
        </authorList>
    </citation>
    <scope>NUCLEOTIDE SEQUENCE [LARGE SCALE GENOMIC DNA]</scope>
</reference>